<accession>A0ABV3WFR4</accession>
<feature type="region of interest" description="Disordered" evidence="1">
    <location>
        <begin position="183"/>
        <end position="202"/>
    </location>
</feature>
<reference evidence="3 4" key="1">
    <citation type="submission" date="2024-07" db="EMBL/GenBank/DDBJ databases">
        <title>A survey of Mimosa microsymbionts across Brazilian biomes reveals a high diversity of Paraburkholderia nodulating endemic species, but also that Cupriavidus is common as a symbiont of widespread species.</title>
        <authorList>
            <person name="Rouws L."/>
            <person name="Barauna A."/>
            <person name="Beukes C."/>
            <person name="Rouws J.R.C."/>
            <person name="De Faria S.M."/>
            <person name="Gross E."/>
            <person name="Bueno Dos Reis Junior F."/>
            <person name="Simon M.F."/>
            <person name="Maluk M."/>
            <person name="Odee D.W."/>
            <person name="Kenicer G."/>
            <person name="Young J.P.W."/>
            <person name="Reis V.M."/>
            <person name="Zilli J."/>
            <person name="James E.K."/>
        </authorList>
    </citation>
    <scope>NUCLEOTIDE SEQUENCE [LARGE SCALE GENOMIC DNA]</scope>
    <source>
        <strain evidence="3 4">BR14375</strain>
    </source>
</reference>
<dbReference type="RefSeq" id="WP_368608378.1">
    <property type="nucleotide sequence ID" value="NZ_JBFPKB010000005.1"/>
</dbReference>
<proteinExistence type="predicted"/>
<feature type="chain" id="PRO_5047262289" evidence="2">
    <location>
        <begin position="21"/>
        <end position="202"/>
    </location>
</feature>
<keyword evidence="4" id="KW-1185">Reference proteome</keyword>
<evidence type="ECO:0000256" key="2">
    <source>
        <dbReference type="SAM" id="SignalP"/>
    </source>
</evidence>
<comment type="caution">
    <text evidence="3">The sequence shown here is derived from an EMBL/GenBank/DDBJ whole genome shotgun (WGS) entry which is preliminary data.</text>
</comment>
<protein>
    <submittedName>
        <fullName evidence="3">Uncharacterized protein</fullName>
    </submittedName>
</protein>
<dbReference type="Proteomes" id="UP001558535">
    <property type="component" value="Unassembled WGS sequence"/>
</dbReference>
<dbReference type="EMBL" id="JBFPKE010000004">
    <property type="protein sequence ID" value="MEX3751674.1"/>
    <property type="molecule type" value="Genomic_DNA"/>
</dbReference>
<gene>
    <name evidence="3" type="ORF">AB3X84_16910</name>
</gene>
<feature type="signal peptide" evidence="2">
    <location>
        <begin position="1"/>
        <end position="20"/>
    </location>
</feature>
<evidence type="ECO:0000256" key="1">
    <source>
        <dbReference type="SAM" id="MobiDB-lite"/>
    </source>
</evidence>
<evidence type="ECO:0000313" key="3">
    <source>
        <dbReference type="EMBL" id="MEX3751674.1"/>
    </source>
</evidence>
<name>A0ABV3WFR4_9BURK</name>
<keyword evidence="2" id="KW-0732">Signal</keyword>
<organism evidence="3 4">
    <name type="scientific">Paraburkholderia phenoliruptrix</name>
    <dbReference type="NCBI Taxonomy" id="252970"/>
    <lineage>
        <taxon>Bacteria</taxon>
        <taxon>Pseudomonadati</taxon>
        <taxon>Pseudomonadota</taxon>
        <taxon>Betaproteobacteria</taxon>
        <taxon>Burkholderiales</taxon>
        <taxon>Burkholderiaceae</taxon>
        <taxon>Paraburkholderia</taxon>
    </lineage>
</organism>
<evidence type="ECO:0000313" key="4">
    <source>
        <dbReference type="Proteomes" id="UP001558535"/>
    </source>
</evidence>
<sequence>MKRHLVSVALLFASLTGLNAQTVFPAATVWPGEAGESSLSSDSSALALLQWRGSIAVKASDGTKCLLVARRRSQIVAIELPPLLVGPRPIGGATSELQVGSGDAGVPVAPAGSATQMWLNHPANAASSNSNRLTPGKNIAAESRVGVRPEGDVNLRSNSRRAVGREPEQAVTIKGRTYTKYSHQELAQKQPPEGGAEEHFCP</sequence>